<evidence type="ECO:0000313" key="5">
    <source>
        <dbReference type="Proteomes" id="UP000236751"/>
    </source>
</evidence>
<dbReference type="EMBL" id="CP000103">
    <property type="protein sequence ID" value="ABB75119.1"/>
    <property type="molecule type" value="Genomic_DNA"/>
</dbReference>
<gene>
    <name evidence="2" type="ordered locus">Nmul_A1822</name>
    <name evidence="3" type="ORF">SAMN05216403_11836</name>
</gene>
<keyword evidence="1" id="KW-0472">Membrane</keyword>
<reference evidence="3 5" key="4">
    <citation type="submission" date="2016-10" db="EMBL/GenBank/DDBJ databases">
        <authorList>
            <person name="de Groot N.N."/>
        </authorList>
    </citation>
    <scope>NUCLEOTIDE SEQUENCE [LARGE SCALE GENOMIC DNA]</scope>
    <source>
        <strain evidence="3 5">Nl13</strain>
    </source>
</reference>
<dbReference type="AlphaFoldDB" id="Q2Y802"/>
<reference evidence="2" key="2">
    <citation type="submission" date="2005-08" db="EMBL/GenBank/DDBJ databases">
        <title>Complete sequence of Chromosome 1 of Nitrosospira multiformis ATCC 25196.</title>
        <authorList>
            <consortium name="US DOE Joint Genome Institute"/>
            <person name="Copeland A."/>
            <person name="Lucas S."/>
            <person name="Lapidus A."/>
            <person name="Barry K."/>
            <person name="Detter J.C."/>
            <person name="Glavina T."/>
            <person name="Hammon N."/>
            <person name="Israni S."/>
            <person name="Pitluck S."/>
            <person name="Chain P."/>
            <person name="Malfatti S."/>
            <person name="Shin M."/>
            <person name="Vergez L."/>
            <person name="Schmutz J."/>
            <person name="Larimer F."/>
            <person name="Land M."/>
            <person name="Hauser L."/>
            <person name="Kyrpides N."/>
            <person name="Lykidis A."/>
            <person name="Richardson P."/>
        </authorList>
    </citation>
    <scope>NUCLEOTIDE SEQUENCE</scope>
    <source>
        <strain evidence="2">ATCC 25196</strain>
    </source>
</reference>
<keyword evidence="1" id="KW-1133">Transmembrane helix</keyword>
<reference evidence="4" key="1">
    <citation type="submission" date="2005-08" db="EMBL/GenBank/DDBJ databases">
        <title>Complete sequence of chromosome 1 of Nitrosospira multiformis ATCC 25196.</title>
        <authorList>
            <person name="Copeland A."/>
            <person name="Lucas S."/>
            <person name="Lapidus A."/>
            <person name="Barry K."/>
            <person name="Detter J.C."/>
            <person name="Glavina T."/>
            <person name="Hammon N."/>
            <person name="Israni S."/>
            <person name="Pitluck S."/>
            <person name="Chain P."/>
            <person name="Malfatti S."/>
            <person name="Shin M."/>
            <person name="Vergez L."/>
            <person name="Schmutz J."/>
            <person name="Larimer F."/>
            <person name="Land M."/>
            <person name="Hauser L."/>
            <person name="Kyrpides N."/>
            <person name="Lykidis A."/>
            <person name="Richardson P."/>
        </authorList>
    </citation>
    <scope>NUCLEOTIDE SEQUENCE [LARGE SCALE GENOMIC DNA]</scope>
    <source>
        <strain evidence="4">ATCC 25196 / NCIMB 11849 / C 71</strain>
    </source>
</reference>
<protein>
    <submittedName>
        <fullName evidence="2">PepSY-associated TM helix</fullName>
    </submittedName>
</protein>
<dbReference type="STRING" id="323848.Nmul_A1822"/>
<dbReference type="PANTHER" id="PTHR34219">
    <property type="entry name" value="IRON-REGULATED INNER MEMBRANE PROTEIN-RELATED"/>
    <property type="match status" value="1"/>
</dbReference>
<dbReference type="Proteomes" id="UP000002718">
    <property type="component" value="Chromosome"/>
</dbReference>
<dbReference type="EMBL" id="FNVK01000018">
    <property type="protein sequence ID" value="SEF96967.1"/>
    <property type="molecule type" value="Genomic_DNA"/>
</dbReference>
<dbReference type="HOGENOM" id="CLU_031962_4_0_4"/>
<evidence type="ECO:0000313" key="2">
    <source>
        <dbReference type="EMBL" id="ABB75119.1"/>
    </source>
</evidence>
<feature type="transmembrane region" description="Helical" evidence="1">
    <location>
        <begin position="36"/>
        <end position="57"/>
    </location>
</feature>
<reference evidence="2 4" key="3">
    <citation type="journal article" date="2008" name="Appl. Environ. Microbiol.">
        <title>Complete genome sequence of Nitrosospira multiformis, an ammonia-oxidizing bacterium from the soil environment.</title>
        <authorList>
            <person name="Norton J.M."/>
            <person name="Klotz M.G."/>
            <person name="Stein L.Y."/>
            <person name="Arp D.J."/>
            <person name="Bottomley P.J."/>
            <person name="Chain P.S."/>
            <person name="Hauser L.J."/>
            <person name="Land M.L."/>
            <person name="Larimer F.W."/>
            <person name="Shin M.W."/>
            <person name="Starkenburg S.R."/>
        </authorList>
    </citation>
    <scope>NUCLEOTIDE SEQUENCE [LARGE SCALE GENOMIC DNA]</scope>
    <source>
        <strain evidence="2">ATCC 25196</strain>
        <strain evidence="4">ATCC 25196 / NCIMB 11849 / C 71</strain>
    </source>
</reference>
<accession>Q2Y802</accession>
<dbReference type="KEGG" id="nmu:Nmul_A1822"/>
<dbReference type="RefSeq" id="WP_011381139.1">
    <property type="nucleotide sequence ID" value="NC_007614.1"/>
</dbReference>
<proteinExistence type="predicted"/>
<feature type="transmembrane region" description="Helical" evidence="1">
    <location>
        <begin position="386"/>
        <end position="406"/>
    </location>
</feature>
<keyword evidence="4" id="KW-1185">Reference proteome</keyword>
<evidence type="ECO:0000313" key="3">
    <source>
        <dbReference type="EMBL" id="SEF96967.1"/>
    </source>
</evidence>
<feature type="transmembrane region" description="Helical" evidence="1">
    <location>
        <begin position="234"/>
        <end position="253"/>
    </location>
</feature>
<organism evidence="2 4">
    <name type="scientific">Nitrosospira multiformis (strain ATCC 25196 / NCIMB 11849 / C 71)</name>
    <dbReference type="NCBI Taxonomy" id="323848"/>
    <lineage>
        <taxon>Bacteria</taxon>
        <taxon>Pseudomonadati</taxon>
        <taxon>Pseudomonadota</taxon>
        <taxon>Betaproteobacteria</taxon>
        <taxon>Nitrosomonadales</taxon>
        <taxon>Nitrosomonadaceae</taxon>
        <taxon>Nitrosospira</taxon>
    </lineage>
</organism>
<dbReference type="eggNOG" id="COG3182">
    <property type="taxonomic scope" value="Bacteria"/>
</dbReference>
<dbReference type="Pfam" id="PF03929">
    <property type="entry name" value="PepSY_TM"/>
    <property type="match status" value="1"/>
</dbReference>
<dbReference type="InterPro" id="IPR005625">
    <property type="entry name" value="PepSY-ass_TM"/>
</dbReference>
<dbReference type="OrthoDB" id="7238323at2"/>
<feature type="transmembrane region" description="Helical" evidence="1">
    <location>
        <begin position="180"/>
        <end position="204"/>
    </location>
</feature>
<sequence>MKRVITVPPGVARAQDTRRVEKLSVGRNFLVLAHRWAGLLLAAFLFVSGLTGAVISWDHELDEWLNPRLFQARNTGGMPQPPLLLADRLEAADPRLMVTWLPLSVEPGHNLGLAVKSRLDPATGMAFNLDFNQIALDPVDGEVRGKRMWGEISLSRENLLPFLYKLHYSMHIPDGFGIELGILFMGTLAIIWALDCFIALWISFPKASAWTKSFVFRWRQGGARLNFDLHRSGGVWVWGFLLVLAVTAVSMNLNQQVMRPLVSLFSTLSPSPFTRTPNPPDQPIEPMVDRHTILQYAITEAEKREWSTPPGGIFYDPEVGVYGVIFFEPGNDHGDAGLGNPSLFFDGKDGTSVGANVPGEGSAGDIFMQAQFPLHSGRIVGLPGRIFVSLMGLLVAMLSVTGVIIWQKKRWARKKTYEGSRRDIAVLS</sequence>
<dbReference type="PANTHER" id="PTHR34219:SF5">
    <property type="entry name" value="BLR4505 PROTEIN"/>
    <property type="match status" value="1"/>
</dbReference>
<evidence type="ECO:0000313" key="4">
    <source>
        <dbReference type="Proteomes" id="UP000002718"/>
    </source>
</evidence>
<evidence type="ECO:0000256" key="1">
    <source>
        <dbReference type="SAM" id="Phobius"/>
    </source>
</evidence>
<dbReference type="Proteomes" id="UP000236751">
    <property type="component" value="Unassembled WGS sequence"/>
</dbReference>
<keyword evidence="1" id="KW-0812">Transmembrane</keyword>
<name>Q2Y802_NITMU</name>